<proteinExistence type="predicted"/>
<protein>
    <submittedName>
        <fullName evidence="1">Uncharacterized protein</fullName>
    </submittedName>
</protein>
<keyword evidence="2" id="KW-1185">Reference proteome</keyword>
<evidence type="ECO:0000313" key="1">
    <source>
        <dbReference type="EMBL" id="GBP16767.1"/>
    </source>
</evidence>
<evidence type="ECO:0000313" key="2">
    <source>
        <dbReference type="Proteomes" id="UP000299102"/>
    </source>
</evidence>
<comment type="caution">
    <text evidence="1">The sequence shown here is derived from an EMBL/GenBank/DDBJ whole genome shotgun (WGS) entry which is preliminary data.</text>
</comment>
<gene>
    <name evidence="1" type="ORF">EVAR_13379_1</name>
</gene>
<dbReference type="EMBL" id="BGZK01000081">
    <property type="protein sequence ID" value="GBP16767.1"/>
    <property type="molecule type" value="Genomic_DNA"/>
</dbReference>
<accession>A0A4C1TS09</accession>
<reference evidence="1 2" key="1">
    <citation type="journal article" date="2019" name="Commun. Biol.">
        <title>The bagworm genome reveals a unique fibroin gene that provides high tensile strength.</title>
        <authorList>
            <person name="Kono N."/>
            <person name="Nakamura H."/>
            <person name="Ohtoshi R."/>
            <person name="Tomita M."/>
            <person name="Numata K."/>
            <person name="Arakawa K."/>
        </authorList>
    </citation>
    <scope>NUCLEOTIDE SEQUENCE [LARGE SCALE GENOMIC DNA]</scope>
</reference>
<sequence>MQTRPRTTVVRRRVSEDRAAREACCGKAIKVLRVEQVSECWSNQGSKASSHRNKLFFKKASASRIISRRFGLLVLYAQGRLRFLRHGARVLRQTEPGHLDIQNFDLWVYKSSGHF</sequence>
<name>A0A4C1TS09_EUMVA</name>
<dbReference type="Proteomes" id="UP000299102">
    <property type="component" value="Unassembled WGS sequence"/>
</dbReference>
<organism evidence="1 2">
    <name type="scientific">Eumeta variegata</name>
    <name type="common">Bagworm moth</name>
    <name type="synonym">Eumeta japonica</name>
    <dbReference type="NCBI Taxonomy" id="151549"/>
    <lineage>
        <taxon>Eukaryota</taxon>
        <taxon>Metazoa</taxon>
        <taxon>Ecdysozoa</taxon>
        <taxon>Arthropoda</taxon>
        <taxon>Hexapoda</taxon>
        <taxon>Insecta</taxon>
        <taxon>Pterygota</taxon>
        <taxon>Neoptera</taxon>
        <taxon>Endopterygota</taxon>
        <taxon>Lepidoptera</taxon>
        <taxon>Glossata</taxon>
        <taxon>Ditrysia</taxon>
        <taxon>Tineoidea</taxon>
        <taxon>Psychidae</taxon>
        <taxon>Oiketicinae</taxon>
        <taxon>Eumeta</taxon>
    </lineage>
</organism>
<dbReference type="AlphaFoldDB" id="A0A4C1TS09"/>